<dbReference type="STRING" id="1266660.A0A1G4JBK5"/>
<dbReference type="GO" id="GO:0000388">
    <property type="term" value="P:spliceosome conformational change to release U4 (or U4atac) and U1 (or U11)"/>
    <property type="evidence" value="ECO:0007669"/>
    <property type="project" value="EnsemblFungi"/>
</dbReference>
<dbReference type="GO" id="GO:0000244">
    <property type="term" value="P:spliceosomal tri-snRNP complex assembly"/>
    <property type="evidence" value="ECO:0007669"/>
    <property type="project" value="EnsemblFungi"/>
</dbReference>
<dbReference type="Pfam" id="PF03764">
    <property type="entry name" value="EFG_IV"/>
    <property type="match status" value="1"/>
</dbReference>
<dbReference type="Pfam" id="PF00009">
    <property type="entry name" value="GTP_EFTU"/>
    <property type="match status" value="1"/>
</dbReference>
<keyword evidence="2" id="KW-0342">GTP-binding</keyword>
<proteinExistence type="predicted"/>
<sequence length="938" mass="105164">MEEELYDEFGNLIGAESDDSISDEEQQDLLVEEPEELEHDGLNSTALAVRNNLDDAFSDDVEVLVETEDRQTIERPLVEPSEAARDDTAVYTKAVENIPRASYDMEYLKSLLKIPERIKNVAVLGALQSGKTSLIDMLVSEAHEKIPNISKLVRKGWKPLKYLDNTKLEIERGLSCKLNGFTFLGSDLQSKSVAITMLDSPGHVNFIDEVTVATAASDSCLIVIDVVEGVTAMVQQLIKLALNLKQRIVFVINKIDRLILELKLPPRDSYLKLAHLVKQIQKVAGYHYSPEKDNILFASAKLGFTFSISEFVLYNYSGQLDDNQMRGLVERLWGNVYFQSGKFSSQKNEKMMPTFCEFVLVPLYKIFAHTLSGDPKKLALTLKRHFDVDLDQEDLNEDPQPLLRKVLGLVFRLQKGLIHSINNLTSSAHEMNSVKLAHQGFPIQSESFLAHVIKLMDYCGDIWALVRVYQGRIKVHDTFRAIDAGTANDEDVHQCIIKGIGIIGGRYILPVDEANEGQIILINGIDKFFTKSGTITNSTTASFPPINYLNEPVFKIVLKALNPRELPLMVEGLNKINKLYPGMITCVEESGETIVLGTGELYLDCLLYDLRTNYAKIEIQVSNPLVKFAESCMGESFASIPVSNANETLTVSMGAQVLETDLVNDISNGVIPDTETENLPWLSKMLRKSYHWDSLAARNVWGMHKGNTLVNDTLPDDVDQELLSDLKDSIYQGFEWAIREGPLAEEPIFGVNFRILNFSIDGDIPMGQLISLVRKACYVAFLTAEPALLEPIYEVNVLAHDLLTDVVEELFAKRRGGRIYKRLKIPATPLVEIRGCIPVIDSIGFETDLRLATNGEAMCQLHFCKKTWRKVPGNVMDENAAIPKLKSAPPESMSRDFVMKTRRRKGLSSDGYATQDGPSLERYIDADLFQKLKEKQLL</sequence>
<evidence type="ECO:0000313" key="6">
    <source>
        <dbReference type="Proteomes" id="UP000190274"/>
    </source>
</evidence>
<dbReference type="CDD" id="cd01683">
    <property type="entry name" value="EF2_IV_snRNP"/>
    <property type="match status" value="1"/>
</dbReference>
<dbReference type="PRINTS" id="PR00315">
    <property type="entry name" value="ELONGATNFCT"/>
</dbReference>
<reference evidence="6" key="1">
    <citation type="submission" date="2016-03" db="EMBL/GenBank/DDBJ databases">
        <authorList>
            <person name="Devillers H."/>
        </authorList>
    </citation>
    <scope>NUCLEOTIDE SEQUENCE [LARGE SCALE GENOMIC DNA]</scope>
</reference>
<dbReference type="FunFam" id="3.30.70.240:FF:000022">
    <property type="entry name" value="U5 snRNP-specific protein"/>
    <property type="match status" value="1"/>
</dbReference>
<dbReference type="AlphaFoldDB" id="A0A1G4JBK5"/>
<dbReference type="GO" id="GO:0000974">
    <property type="term" value="C:Prp19 complex"/>
    <property type="evidence" value="ECO:0007669"/>
    <property type="project" value="EnsemblFungi"/>
</dbReference>
<dbReference type="GO" id="GO:0003924">
    <property type="term" value="F:GTPase activity"/>
    <property type="evidence" value="ECO:0007669"/>
    <property type="project" value="EnsemblFungi"/>
</dbReference>
<evidence type="ECO:0000259" key="4">
    <source>
        <dbReference type="PROSITE" id="PS51722"/>
    </source>
</evidence>
<organism evidence="5 6">
    <name type="scientific">Lachancea dasiensis</name>
    <dbReference type="NCBI Taxonomy" id="1072105"/>
    <lineage>
        <taxon>Eukaryota</taxon>
        <taxon>Fungi</taxon>
        <taxon>Dikarya</taxon>
        <taxon>Ascomycota</taxon>
        <taxon>Saccharomycotina</taxon>
        <taxon>Saccharomycetes</taxon>
        <taxon>Saccharomycetales</taxon>
        <taxon>Saccharomycetaceae</taxon>
        <taxon>Lachancea</taxon>
    </lineage>
</organism>
<dbReference type="Gene3D" id="3.30.70.870">
    <property type="entry name" value="Elongation Factor G (Translational Gtpase), domain 3"/>
    <property type="match status" value="1"/>
</dbReference>
<dbReference type="GO" id="GO:0071007">
    <property type="term" value="C:U2-type catalytic step 2 spliceosome"/>
    <property type="evidence" value="ECO:0007669"/>
    <property type="project" value="TreeGrafter"/>
</dbReference>
<feature type="compositionally biased region" description="Acidic residues" evidence="3">
    <location>
        <begin position="16"/>
        <end position="26"/>
    </location>
</feature>
<dbReference type="Gene3D" id="3.30.70.240">
    <property type="match status" value="1"/>
</dbReference>
<dbReference type="Gene3D" id="3.40.50.300">
    <property type="entry name" value="P-loop containing nucleotide triphosphate hydrolases"/>
    <property type="match status" value="1"/>
</dbReference>
<dbReference type="FunFam" id="3.30.70.870:FF:000002">
    <property type="entry name" value="Translation elongation factor 2"/>
    <property type="match status" value="1"/>
</dbReference>
<dbReference type="PANTHER" id="PTHR42908:SF6">
    <property type="entry name" value="116 KDA U5 SMALL NUCLEAR RIBONUCLEOPROTEIN COMPONENT"/>
    <property type="match status" value="1"/>
</dbReference>
<feature type="region of interest" description="Disordered" evidence="3">
    <location>
        <begin position="1"/>
        <end position="26"/>
    </location>
</feature>
<dbReference type="SUPFAM" id="SSF54980">
    <property type="entry name" value="EF-G C-terminal domain-like"/>
    <property type="match status" value="2"/>
</dbReference>
<keyword evidence="6" id="KW-1185">Reference proteome</keyword>
<dbReference type="EMBL" id="LT598455">
    <property type="protein sequence ID" value="SCU87490.1"/>
    <property type="molecule type" value="Genomic_DNA"/>
</dbReference>
<dbReference type="PROSITE" id="PS51722">
    <property type="entry name" value="G_TR_2"/>
    <property type="match status" value="1"/>
</dbReference>
<protein>
    <submittedName>
        <fullName evidence="5">LADA_0E04302g1_1</fullName>
    </submittedName>
</protein>
<dbReference type="InterPro" id="IPR014721">
    <property type="entry name" value="Ribsml_uS5_D2-typ_fold_subgr"/>
</dbReference>
<dbReference type="InterPro" id="IPR035647">
    <property type="entry name" value="EFG_III/V"/>
</dbReference>
<evidence type="ECO:0000256" key="3">
    <source>
        <dbReference type="SAM" id="MobiDB-lite"/>
    </source>
</evidence>
<dbReference type="GO" id="GO:0005682">
    <property type="term" value="C:U5 snRNP"/>
    <property type="evidence" value="ECO:0007669"/>
    <property type="project" value="EnsemblFungi"/>
</dbReference>
<gene>
    <name evidence="5" type="ORF">LADA_0E04302G</name>
</gene>
<dbReference type="Pfam" id="PF00679">
    <property type="entry name" value="EFG_C"/>
    <property type="match status" value="1"/>
</dbReference>
<dbReference type="PANTHER" id="PTHR42908">
    <property type="entry name" value="TRANSLATION ELONGATION FACTOR-RELATED"/>
    <property type="match status" value="1"/>
</dbReference>
<feature type="domain" description="Tr-type G" evidence="4">
    <location>
        <begin position="116"/>
        <end position="324"/>
    </location>
</feature>
<dbReference type="Gene3D" id="3.90.1430.10">
    <property type="entry name" value="Yeast translation eEF2 (G' domain)"/>
    <property type="match status" value="1"/>
</dbReference>
<dbReference type="SUPFAM" id="SSF54211">
    <property type="entry name" value="Ribosomal protein S5 domain 2-like"/>
    <property type="match status" value="1"/>
</dbReference>
<accession>A0A1G4JBK5</accession>
<dbReference type="GO" id="GO:0046540">
    <property type="term" value="C:U4/U6 x U5 tri-snRNP complex"/>
    <property type="evidence" value="ECO:0007669"/>
    <property type="project" value="EnsemblFungi"/>
</dbReference>
<dbReference type="InterPro" id="IPR000795">
    <property type="entry name" value="T_Tr_GTP-bd_dom"/>
</dbReference>
<dbReference type="SMART" id="SM00889">
    <property type="entry name" value="EFG_IV"/>
    <property type="match status" value="1"/>
</dbReference>
<dbReference type="GO" id="GO:0000349">
    <property type="term" value="P:generation of catalytic spliceosome for first transesterification step"/>
    <property type="evidence" value="ECO:0007669"/>
    <property type="project" value="EnsemblFungi"/>
</dbReference>
<dbReference type="SUPFAM" id="SSF50447">
    <property type="entry name" value="Translation proteins"/>
    <property type="match status" value="1"/>
</dbReference>
<dbReference type="InterPro" id="IPR020568">
    <property type="entry name" value="Ribosomal_Su5_D2-typ_SF"/>
</dbReference>
<dbReference type="GO" id="GO:0005525">
    <property type="term" value="F:GTP binding"/>
    <property type="evidence" value="ECO:0007669"/>
    <property type="project" value="UniProtKB-KW"/>
</dbReference>
<dbReference type="SMART" id="SM00838">
    <property type="entry name" value="EFG_C"/>
    <property type="match status" value="1"/>
</dbReference>
<keyword evidence="1" id="KW-0547">Nucleotide-binding</keyword>
<dbReference type="SUPFAM" id="SSF52540">
    <property type="entry name" value="P-loop containing nucleoside triphosphate hydrolases"/>
    <property type="match status" value="1"/>
</dbReference>
<dbReference type="InterPro" id="IPR005517">
    <property type="entry name" value="Transl_elong_EFG/EF2_IV"/>
</dbReference>
<dbReference type="InterPro" id="IPR027417">
    <property type="entry name" value="P-loop_NTPase"/>
</dbReference>
<dbReference type="InterPro" id="IPR000640">
    <property type="entry name" value="EFG_V-like"/>
</dbReference>
<evidence type="ECO:0000313" key="5">
    <source>
        <dbReference type="EMBL" id="SCU87490.1"/>
    </source>
</evidence>
<dbReference type="GO" id="GO:0030623">
    <property type="term" value="F:U5 snRNA binding"/>
    <property type="evidence" value="ECO:0007669"/>
    <property type="project" value="EnsemblFungi"/>
</dbReference>
<dbReference type="InterPro" id="IPR009000">
    <property type="entry name" value="Transl_B-barrel_sf"/>
</dbReference>
<dbReference type="Proteomes" id="UP000190274">
    <property type="component" value="Chromosome E"/>
</dbReference>
<evidence type="ECO:0000256" key="1">
    <source>
        <dbReference type="ARBA" id="ARBA00022741"/>
    </source>
</evidence>
<evidence type="ECO:0000256" key="2">
    <source>
        <dbReference type="ARBA" id="ARBA00023134"/>
    </source>
</evidence>
<dbReference type="Gene3D" id="2.40.30.10">
    <property type="entry name" value="Translation factors"/>
    <property type="match status" value="1"/>
</dbReference>
<dbReference type="GO" id="GO:0005829">
    <property type="term" value="C:cytosol"/>
    <property type="evidence" value="ECO:0007669"/>
    <property type="project" value="TreeGrafter"/>
</dbReference>
<dbReference type="OrthoDB" id="364892at2759"/>
<dbReference type="Gene3D" id="3.30.230.10">
    <property type="match status" value="1"/>
</dbReference>
<name>A0A1G4JBK5_9SACH</name>